<evidence type="ECO:0000313" key="2">
    <source>
        <dbReference type="Proteomes" id="UP000678374"/>
    </source>
</evidence>
<proteinExistence type="predicted"/>
<keyword evidence="2" id="KW-1185">Reference proteome</keyword>
<dbReference type="Proteomes" id="UP000678374">
    <property type="component" value="Unassembled WGS sequence"/>
</dbReference>
<gene>
    <name evidence="1" type="ORF">KAK06_07785</name>
</gene>
<evidence type="ECO:0000313" key="1">
    <source>
        <dbReference type="EMBL" id="MBQ0958857.1"/>
    </source>
</evidence>
<sequence length="230" mass="23976">MLKSGIDQDALIEQFAGASARQTAQLRQAVTEATLKALQGREMTLKNIRSVVKSVAEAASAGAAQNVMPKVDMEKLLASAVAGVDDALLKAVEANKVALARFVDQGVGLQEKQLKKALDDLEKFEDTMFAAMKKAAVGAGTTMEGPWNQVLEKFQAQGSQAGAQASATAQQMATQMQQALREGRAASFKAAQVLAQSYTALVSGVLIGLSDALSAGATAAEPAAKPARKR</sequence>
<dbReference type="Pfam" id="PF20572">
    <property type="entry name" value="DUF6781"/>
    <property type="match status" value="1"/>
</dbReference>
<dbReference type="RefSeq" id="WP_210801373.1">
    <property type="nucleotide sequence ID" value="NZ_JAGQDE010000005.1"/>
</dbReference>
<dbReference type="AlphaFoldDB" id="A0A941BIS3"/>
<organism evidence="1 2">
    <name type="scientific">Ideonella aquatica</name>
    <dbReference type="NCBI Taxonomy" id="2824119"/>
    <lineage>
        <taxon>Bacteria</taxon>
        <taxon>Pseudomonadati</taxon>
        <taxon>Pseudomonadota</taxon>
        <taxon>Betaproteobacteria</taxon>
        <taxon>Burkholderiales</taxon>
        <taxon>Sphaerotilaceae</taxon>
        <taxon>Ideonella</taxon>
    </lineage>
</organism>
<comment type="caution">
    <text evidence="1">The sequence shown here is derived from an EMBL/GenBank/DDBJ whole genome shotgun (WGS) entry which is preliminary data.</text>
</comment>
<protein>
    <submittedName>
        <fullName evidence="1">Uncharacterized protein</fullName>
    </submittedName>
</protein>
<dbReference type="EMBL" id="JAGQDE010000005">
    <property type="protein sequence ID" value="MBQ0958857.1"/>
    <property type="molecule type" value="Genomic_DNA"/>
</dbReference>
<reference evidence="1" key="1">
    <citation type="submission" date="2021-04" db="EMBL/GenBank/DDBJ databases">
        <title>The genome sequence of Ideonella sp. 4Y11.</title>
        <authorList>
            <person name="Liu Y."/>
        </authorList>
    </citation>
    <scope>NUCLEOTIDE SEQUENCE</scope>
    <source>
        <strain evidence="1">4Y11</strain>
    </source>
</reference>
<name>A0A941BIS3_9BURK</name>
<accession>A0A941BIS3</accession>
<dbReference type="InterPro" id="IPR046708">
    <property type="entry name" value="DUF6781"/>
</dbReference>